<evidence type="ECO:0000259" key="14">
    <source>
        <dbReference type="Pfam" id="PF08441"/>
    </source>
</evidence>
<evidence type="ECO:0000256" key="2">
    <source>
        <dbReference type="ARBA" id="ARBA00008054"/>
    </source>
</evidence>
<dbReference type="OMA" id="MLNGICY"/>
<evidence type="ECO:0000313" key="17">
    <source>
        <dbReference type="EnsemblMetazoa" id="XP_038044656.1"/>
    </source>
</evidence>
<keyword evidence="8 13" id="KW-0401">Integrin</keyword>
<keyword evidence="6 13" id="KW-0130">Cell adhesion</keyword>
<dbReference type="PANTHER" id="PTHR23220:SF134">
    <property type="entry name" value="INTEGRIN ALPHA-2 DOMAIN-CONTAINING PROTEIN"/>
    <property type="match status" value="1"/>
</dbReference>
<keyword evidence="3 13" id="KW-0812">Transmembrane</keyword>
<dbReference type="InterPro" id="IPR032695">
    <property type="entry name" value="Integrin_dom_sf"/>
</dbReference>
<dbReference type="Gene3D" id="2.60.40.1530">
    <property type="entry name" value="ntegrin, alpha v. Chain A, domain 4"/>
    <property type="match status" value="1"/>
</dbReference>
<evidence type="ECO:0000256" key="6">
    <source>
        <dbReference type="ARBA" id="ARBA00022889"/>
    </source>
</evidence>
<comment type="similarity">
    <text evidence="2 13">Belongs to the integrin alpha chain family.</text>
</comment>
<dbReference type="AlphaFoldDB" id="A0A913Z0X5"/>
<keyword evidence="10 13" id="KW-0675">Receptor</keyword>
<evidence type="ECO:0000256" key="5">
    <source>
        <dbReference type="ARBA" id="ARBA00022737"/>
    </source>
</evidence>
<dbReference type="InterPro" id="IPR018184">
    <property type="entry name" value="Integrin_alpha_C_CS"/>
</dbReference>
<dbReference type="GO" id="GO:0009897">
    <property type="term" value="C:external side of plasma membrane"/>
    <property type="evidence" value="ECO:0007669"/>
    <property type="project" value="TreeGrafter"/>
</dbReference>
<dbReference type="GO" id="GO:0007160">
    <property type="term" value="P:cell-matrix adhesion"/>
    <property type="evidence" value="ECO:0007669"/>
    <property type="project" value="TreeGrafter"/>
</dbReference>
<feature type="repeat" description="FG-GAP" evidence="12">
    <location>
        <begin position="367"/>
        <end position="424"/>
    </location>
</feature>
<feature type="domain" description="Integrin alpha second immunoglobulin-like" evidence="15">
    <location>
        <begin position="646"/>
        <end position="804"/>
    </location>
</feature>
<dbReference type="SMART" id="SM00191">
    <property type="entry name" value="Int_alpha"/>
    <property type="match status" value="4"/>
</dbReference>
<keyword evidence="18" id="KW-1185">Reference proteome</keyword>
<dbReference type="PROSITE" id="PS00242">
    <property type="entry name" value="INTEGRIN_ALPHA"/>
    <property type="match status" value="1"/>
</dbReference>
<reference evidence="17" key="1">
    <citation type="submission" date="2022-11" db="UniProtKB">
        <authorList>
            <consortium name="EnsemblMetazoa"/>
        </authorList>
    </citation>
    <scope>IDENTIFICATION</scope>
</reference>
<evidence type="ECO:0000256" key="3">
    <source>
        <dbReference type="ARBA" id="ARBA00022692"/>
    </source>
</evidence>
<dbReference type="InterPro" id="IPR013649">
    <property type="entry name" value="Integrin_alpha_Ig-like_1"/>
</dbReference>
<dbReference type="GO" id="GO:0098609">
    <property type="term" value="P:cell-cell adhesion"/>
    <property type="evidence" value="ECO:0007669"/>
    <property type="project" value="TreeGrafter"/>
</dbReference>
<organism evidence="17 18">
    <name type="scientific">Patiria miniata</name>
    <name type="common">Bat star</name>
    <name type="synonym">Asterina miniata</name>
    <dbReference type="NCBI Taxonomy" id="46514"/>
    <lineage>
        <taxon>Eukaryota</taxon>
        <taxon>Metazoa</taxon>
        <taxon>Echinodermata</taxon>
        <taxon>Eleutherozoa</taxon>
        <taxon>Asterozoa</taxon>
        <taxon>Asteroidea</taxon>
        <taxon>Valvatacea</taxon>
        <taxon>Valvatida</taxon>
        <taxon>Asterinidae</taxon>
        <taxon>Patiria</taxon>
    </lineage>
</organism>
<dbReference type="Proteomes" id="UP000887568">
    <property type="component" value="Unplaced"/>
</dbReference>
<accession>A0A913Z0X5</accession>
<dbReference type="OrthoDB" id="5317514at2759"/>
<evidence type="ECO:0008006" key="19">
    <source>
        <dbReference type="Google" id="ProtNLM"/>
    </source>
</evidence>
<keyword evidence="7 13" id="KW-1133">Transmembrane helix</keyword>
<feature type="signal peptide" evidence="13">
    <location>
        <begin position="1"/>
        <end position="24"/>
    </location>
</feature>
<dbReference type="GO" id="GO:0033627">
    <property type="term" value="P:cell adhesion mediated by integrin"/>
    <property type="evidence" value="ECO:0007669"/>
    <property type="project" value="TreeGrafter"/>
</dbReference>
<comment type="subcellular location">
    <subcellularLocation>
        <location evidence="1 13">Membrane</location>
        <topology evidence="1 13">Single-pass type I membrane protein</topology>
    </subcellularLocation>
</comment>
<evidence type="ECO:0000256" key="9">
    <source>
        <dbReference type="ARBA" id="ARBA00023136"/>
    </source>
</evidence>
<evidence type="ECO:0000256" key="7">
    <source>
        <dbReference type="ARBA" id="ARBA00022989"/>
    </source>
</evidence>
<dbReference type="Pfam" id="PF20805">
    <property type="entry name" value="Integrin_A_Ig_2"/>
    <property type="match status" value="1"/>
</dbReference>
<dbReference type="EnsemblMetazoa" id="XM_038188728.1">
    <property type="protein sequence ID" value="XP_038044656.1"/>
    <property type="gene ID" value="LOC119719318"/>
</dbReference>
<feature type="domain" description="Integrin alpha first immunoglubulin-like" evidence="14">
    <location>
        <begin position="477"/>
        <end position="638"/>
    </location>
</feature>
<evidence type="ECO:0000256" key="10">
    <source>
        <dbReference type="ARBA" id="ARBA00023170"/>
    </source>
</evidence>
<dbReference type="Gene3D" id="2.60.40.1460">
    <property type="entry name" value="Integrin domains. Chain A, domain 2"/>
    <property type="match status" value="1"/>
</dbReference>
<evidence type="ECO:0000256" key="12">
    <source>
        <dbReference type="PROSITE-ProRule" id="PRU00803"/>
    </source>
</evidence>
<evidence type="ECO:0000256" key="8">
    <source>
        <dbReference type="ARBA" id="ARBA00023037"/>
    </source>
</evidence>
<evidence type="ECO:0000259" key="16">
    <source>
        <dbReference type="Pfam" id="PF20806"/>
    </source>
</evidence>
<evidence type="ECO:0000256" key="1">
    <source>
        <dbReference type="ARBA" id="ARBA00004479"/>
    </source>
</evidence>
<keyword evidence="9 13" id="KW-0472">Membrane</keyword>
<dbReference type="Pfam" id="PF01839">
    <property type="entry name" value="FG-GAP"/>
    <property type="match status" value="2"/>
</dbReference>
<protein>
    <recommendedName>
        <fullName evidence="19">Integrin alpha-2 domain-containing protein</fullName>
    </recommendedName>
</protein>
<evidence type="ECO:0000313" key="18">
    <source>
        <dbReference type="Proteomes" id="UP000887568"/>
    </source>
</evidence>
<dbReference type="EnsemblMetazoa" id="XM_038188729.1">
    <property type="protein sequence ID" value="XP_038044657.1"/>
    <property type="gene ID" value="LOC119719318"/>
</dbReference>
<sequence length="1096" mass="120230">MGTWVYSPVVVFVLAVVVHHCATACNVDDNPDKIVTFTNNEPGSYFGYTVLQHRNIFQTWALIGAPRGQSRSQPSLQRPGALYKCLTVLPYSCEEVILDEFDGNVDSPADKILEVKDNQWLGVSLTRQPTDDRYALVTVCGHLSANDHYYQRPVSPDATAEEIDRYVNGICYTIDAELDVGSVVKMRPCHDEFQVVNGTYHYQSHCQAGISATYNKNGRRLILGAVGSYEWNGTTIDGRKEGNGFTYTYGQLSDWGSGAKRDTEYLGYSVSTGNFLSIASEQGVTGAPRSKEIGKVVIYDLETFQVYREFLGEMMATYYGSSVLGVDLNSDGLSDLLVGAPLYSDAMDEGRVYVYMNKGEAKMEPADFKLEGSNAVGGRFGTTMAYIKDVNLDGFNDVAIAAPYEDDNTGAVYIYRGSRNGIRRMYSQRLAARDLLPGVLSFGSSIAGGLDIDYNYYPDLLVGSYASDKVFMFKTLPVVKLRVWIEVAPETLDPDFNNCELGGRKITCLTVSACFDYTDEFGLPDKILFDYNLEADVIKTDLSAKPRFFFQDESGSPTNSVPDTVELTKSRPQCFPRFVYLKSEARDFLTPLRFLLNYNIFAYPDEPPRRGDEVDSPFPGGLAPVLDDSACSNGTAEKTVLFIRDCGDDSICQTDLKVITDLIVSSGNPFITFGGDGVVYLLIQVQNLGEEAHQSELLIRHSRDVVFESLESTTVECIMERSGSGTCSPDNVVTCEPREAMNDTAEVFCSLGNPMRSRTINILRMRFDVGGMAYGRRIVEFIAKATTRSIEQNSTLNDNTAIASLPVIVVADLGVRGVMQPEQLFYFPDNETIDGEAVGKDDLLRTALERAGILNGEGSGSTDREAIGPTFTHVYEVGNQGPGRLPFDSVITIQLPWRAANGDWLIFIRGVQLNGEGSCDGNSILENQKTRMTDHYVTQSGTLTYSPKEMPAGGDGSGSPEIGCNNAKCVTITCVIKAPLTGGQGAVVSVNAVLWQRTLIDSSFGSVDLISTATVALQDTNQPHTQPDGGMPDTIQLKTMVFTEEVPQKPVEPWIIAVSTLGGILGLIILILALWKLGFFKRREKDKLEQAMENGL</sequence>
<dbReference type="GeneID" id="119719318"/>
<dbReference type="InterPro" id="IPR048285">
    <property type="entry name" value="Integrin_alpha_Ig-like_2"/>
</dbReference>
<dbReference type="GO" id="GO:0005178">
    <property type="term" value="F:integrin binding"/>
    <property type="evidence" value="ECO:0007669"/>
    <property type="project" value="TreeGrafter"/>
</dbReference>
<name>A0A913Z0X5_PATMI</name>
<feature type="chain" id="PRO_5039737640" description="Integrin alpha-2 domain-containing protein" evidence="13">
    <location>
        <begin position="25"/>
        <end position="1096"/>
    </location>
</feature>
<dbReference type="GO" id="GO:0007229">
    <property type="term" value="P:integrin-mediated signaling pathway"/>
    <property type="evidence" value="ECO:0007669"/>
    <property type="project" value="UniProtKB-KW"/>
</dbReference>
<dbReference type="PROSITE" id="PS51470">
    <property type="entry name" value="FG_GAP"/>
    <property type="match status" value="2"/>
</dbReference>
<dbReference type="Gene3D" id="2.60.40.1510">
    <property type="entry name" value="ntegrin, alpha v. Chain A, domain 3"/>
    <property type="match status" value="1"/>
</dbReference>
<evidence type="ECO:0000256" key="4">
    <source>
        <dbReference type="ARBA" id="ARBA00022729"/>
    </source>
</evidence>
<dbReference type="Gene3D" id="2.130.10.130">
    <property type="entry name" value="Integrin alpha, N-terminal"/>
    <property type="match status" value="1"/>
</dbReference>
<feature type="transmembrane region" description="Helical" evidence="13">
    <location>
        <begin position="1054"/>
        <end position="1075"/>
    </location>
</feature>
<feature type="repeat" description="FG-GAP" evidence="12">
    <location>
        <begin position="305"/>
        <end position="364"/>
    </location>
</feature>
<keyword evidence="5" id="KW-0677">Repeat</keyword>
<keyword evidence="11" id="KW-0325">Glycoprotein</keyword>
<keyword evidence="4 13" id="KW-0732">Signal</keyword>
<evidence type="ECO:0000259" key="15">
    <source>
        <dbReference type="Pfam" id="PF20805"/>
    </source>
</evidence>
<dbReference type="GO" id="GO:0008305">
    <property type="term" value="C:integrin complex"/>
    <property type="evidence" value="ECO:0007669"/>
    <property type="project" value="InterPro"/>
</dbReference>
<evidence type="ECO:0000256" key="13">
    <source>
        <dbReference type="RuleBase" id="RU003762"/>
    </source>
</evidence>
<dbReference type="PANTHER" id="PTHR23220">
    <property type="entry name" value="INTEGRIN ALPHA"/>
    <property type="match status" value="1"/>
</dbReference>
<dbReference type="InterPro" id="IPR028994">
    <property type="entry name" value="Integrin_alpha_N"/>
</dbReference>
<dbReference type="InterPro" id="IPR048286">
    <property type="entry name" value="Integrin_alpha_Ig-like_3"/>
</dbReference>
<dbReference type="InterPro" id="IPR000413">
    <property type="entry name" value="Integrin_alpha"/>
</dbReference>
<feature type="domain" description="Integrin alpha third immunoglobulin-like" evidence="16">
    <location>
        <begin position="815"/>
        <end position="1042"/>
    </location>
</feature>
<dbReference type="RefSeq" id="XP_038044656.1">
    <property type="nucleotide sequence ID" value="XM_038188728.1"/>
</dbReference>
<proteinExistence type="inferred from homology"/>
<dbReference type="Pfam" id="PF20806">
    <property type="entry name" value="Integrin_A_Ig_3"/>
    <property type="match status" value="1"/>
</dbReference>
<dbReference type="Gene3D" id="1.20.5.930">
    <property type="entry name" value="Bicelle-embedded integrin alpha(iib) transmembrane segment"/>
    <property type="match status" value="1"/>
</dbReference>
<dbReference type="InterPro" id="IPR013517">
    <property type="entry name" value="FG-GAP"/>
</dbReference>
<dbReference type="PRINTS" id="PR01185">
    <property type="entry name" value="INTEGRINA"/>
</dbReference>
<dbReference type="InterPro" id="IPR013519">
    <property type="entry name" value="Int_alpha_beta-p"/>
</dbReference>
<dbReference type="SUPFAM" id="SSF69318">
    <property type="entry name" value="Integrin alpha N-terminal domain"/>
    <property type="match status" value="1"/>
</dbReference>
<dbReference type="Pfam" id="PF08441">
    <property type="entry name" value="Integrin_A_Ig_1"/>
    <property type="match status" value="1"/>
</dbReference>
<dbReference type="SUPFAM" id="SSF69179">
    <property type="entry name" value="Integrin domains"/>
    <property type="match status" value="3"/>
</dbReference>
<dbReference type="RefSeq" id="XP_038044657.1">
    <property type="nucleotide sequence ID" value="XM_038188729.1"/>
</dbReference>
<evidence type="ECO:0000256" key="11">
    <source>
        <dbReference type="ARBA" id="ARBA00023180"/>
    </source>
</evidence>